<feature type="region of interest" description="Disordered" evidence="2">
    <location>
        <begin position="205"/>
        <end position="233"/>
    </location>
</feature>
<dbReference type="RefSeq" id="WP_025387842.1">
    <property type="nucleotide sequence ID" value="NZ_CP004350.1"/>
</dbReference>
<evidence type="ECO:0000256" key="2">
    <source>
        <dbReference type="SAM" id="MobiDB-lite"/>
    </source>
</evidence>
<feature type="compositionally biased region" description="Acidic residues" evidence="2">
    <location>
        <begin position="116"/>
        <end position="133"/>
    </location>
</feature>
<keyword evidence="5" id="KW-1185">Reference proteome</keyword>
<proteinExistence type="inferred from homology"/>
<dbReference type="InterPro" id="IPR002711">
    <property type="entry name" value="HNH"/>
</dbReference>
<reference evidence="5" key="1">
    <citation type="submission" date="2013-02" db="EMBL/GenBank/DDBJ databases">
        <title>The complete genome sequence of Corynebacterium casei LMG S-19264 (=DSM 44701).</title>
        <authorList>
            <person name="Ruckert C."/>
            <person name="Albersmeier A."/>
            <person name="Kalinowski J."/>
        </authorList>
    </citation>
    <scope>NUCLEOTIDE SEQUENCE [LARGE SCALE GENOMIC DNA]</scope>
    <source>
        <strain evidence="5">LMG S-19264</strain>
    </source>
</reference>
<dbReference type="CDD" id="cd00085">
    <property type="entry name" value="HNHc"/>
    <property type="match status" value="1"/>
</dbReference>
<protein>
    <recommendedName>
        <fullName evidence="3">HNH nuclease domain-containing protein</fullName>
    </recommendedName>
</protein>
<accession>A0ABM5PR65</accession>
<dbReference type="InterPro" id="IPR003615">
    <property type="entry name" value="HNH_nuc"/>
</dbReference>
<feature type="compositionally biased region" description="Basic and acidic residues" evidence="2">
    <location>
        <begin position="217"/>
        <end position="233"/>
    </location>
</feature>
<dbReference type="Pfam" id="PF01844">
    <property type="entry name" value="HNH"/>
    <property type="match status" value="1"/>
</dbReference>
<evidence type="ECO:0000259" key="3">
    <source>
        <dbReference type="SMART" id="SM00507"/>
    </source>
</evidence>
<dbReference type="Proteomes" id="UP000019226">
    <property type="component" value="Chromosome"/>
</dbReference>
<evidence type="ECO:0000313" key="5">
    <source>
        <dbReference type="Proteomes" id="UP000019226"/>
    </source>
</evidence>
<dbReference type="SMART" id="SM00507">
    <property type="entry name" value="HNHc"/>
    <property type="match status" value="1"/>
</dbReference>
<dbReference type="Pfam" id="PF02720">
    <property type="entry name" value="DUF222"/>
    <property type="match status" value="1"/>
</dbReference>
<evidence type="ECO:0000256" key="1">
    <source>
        <dbReference type="ARBA" id="ARBA00023450"/>
    </source>
</evidence>
<feature type="compositionally biased region" description="Basic and acidic residues" evidence="2">
    <location>
        <begin position="513"/>
        <end position="523"/>
    </location>
</feature>
<dbReference type="GeneID" id="82878048"/>
<gene>
    <name evidence="4" type="ORF">CCASEI_09665</name>
</gene>
<dbReference type="InterPro" id="IPR003870">
    <property type="entry name" value="DUF222"/>
</dbReference>
<evidence type="ECO:0000313" key="4">
    <source>
        <dbReference type="EMBL" id="AHI20490.1"/>
    </source>
</evidence>
<sequence>MNDNTSCSNITAAVESIIDGVDALCLSMINIDKISFHSIYSDFERLEESLNRKTFIDAAFAFMAERDEAGRLVGSSRATDYLINCLGLSRAEANQRLAAGRNLYEKLNPEPVPEPEPVEQEPIPEPDPDLSEEEQARERQAAEEEARRKKEAAEEEARRKYEEAQREAQRRAERERQAQEERRRKMAEEAASAEIAKIIEQELRNLNKHAKPGPQELRTKAMEESKRRSPEDLRKWLRKQVTNANAAGTMPNGKKDPFAATRKRSFWMSEPDEDGSVRVSVRTDSLGAALLAKVLAPAQRPGGPQLPPEEDNRTFGQRRHDQLMEVCSQFVEGKDPKSGLGSIVLSATLDELESLSPNSTFMTDTGHELSVWDLVRLSEGVSDYLAILDPESFQPLALGRTKRTASFAQKLALFAAEFCCSGPGCDRPMSETDVHHLVAWQHGGATDIRNLTLLCRRHHVDNNDNYDFRNGMGHSERDPRTGRVGKRMPGEDGFRFNESATADESAASHYRRRAEERSAKRPTDGPPPPQPSGMNGTLFDIGQDPGAMPKAS</sequence>
<dbReference type="Gene3D" id="1.10.30.50">
    <property type="match status" value="1"/>
</dbReference>
<feature type="domain" description="HNH nuclease" evidence="3">
    <location>
        <begin position="408"/>
        <end position="460"/>
    </location>
</feature>
<comment type="similarity">
    <text evidence="1">Belongs to the Rv1128c/1148c/1588c/1702c/1945/3466 family.</text>
</comment>
<dbReference type="EMBL" id="CP004350">
    <property type="protein sequence ID" value="AHI20490.1"/>
    <property type="molecule type" value="Genomic_DNA"/>
</dbReference>
<organism evidence="4 5">
    <name type="scientific">Corynebacterium casei LMG S-19264</name>
    <dbReference type="NCBI Taxonomy" id="1285583"/>
    <lineage>
        <taxon>Bacteria</taxon>
        <taxon>Bacillati</taxon>
        <taxon>Actinomycetota</taxon>
        <taxon>Actinomycetes</taxon>
        <taxon>Mycobacteriales</taxon>
        <taxon>Corynebacteriaceae</taxon>
        <taxon>Corynebacterium</taxon>
    </lineage>
</organism>
<feature type="region of interest" description="Disordered" evidence="2">
    <location>
        <begin position="465"/>
        <end position="552"/>
    </location>
</feature>
<feature type="compositionally biased region" description="Basic and acidic residues" evidence="2">
    <location>
        <begin position="134"/>
        <end position="188"/>
    </location>
</feature>
<name>A0ABM5PR65_9CORY</name>
<feature type="region of interest" description="Disordered" evidence="2">
    <location>
        <begin position="106"/>
        <end position="188"/>
    </location>
</feature>